<accession>A0ABQ9ZR61</accession>
<evidence type="ECO:0000313" key="1">
    <source>
        <dbReference type="EMBL" id="KAK4015186.1"/>
    </source>
</evidence>
<proteinExistence type="predicted"/>
<reference evidence="2 4" key="1">
    <citation type="journal article" date="2023" name="Nucleic Acids Res.">
        <title>The hologenome of Daphnia magna reveals possible DNA methylation and microbiome-mediated evolution of the host genome.</title>
        <authorList>
            <person name="Chaturvedi A."/>
            <person name="Li X."/>
            <person name="Dhandapani V."/>
            <person name="Marshall H."/>
            <person name="Kissane S."/>
            <person name="Cuenca-Cambronero M."/>
            <person name="Asole G."/>
            <person name="Calvet F."/>
            <person name="Ruiz-Romero M."/>
            <person name="Marangio P."/>
            <person name="Guigo R."/>
            <person name="Rago D."/>
            <person name="Mirbahai L."/>
            <person name="Eastwood N."/>
            <person name="Colbourne J.K."/>
            <person name="Zhou J."/>
            <person name="Mallon E."/>
            <person name="Orsini L."/>
        </authorList>
    </citation>
    <scope>NUCLEOTIDE SEQUENCE [LARGE SCALE GENOMIC DNA]</scope>
    <source>
        <strain evidence="2">LRV0_1</strain>
    </source>
</reference>
<dbReference type="EMBL" id="JAOYFB010000005">
    <property type="protein sequence ID" value="KAK4015191.1"/>
    <property type="molecule type" value="Genomic_DNA"/>
</dbReference>
<evidence type="ECO:0000313" key="3">
    <source>
        <dbReference type="EMBL" id="KAK4015195.1"/>
    </source>
</evidence>
<sequence length="112" mass="12639">MVTFDKIGGAHQFHSMIYAVAATTPQSTEYGQHSPHFYEAPRSTLMVYPIQDPMSSAFIIAELHTLTHSHPLTIENDNLQRATKAKDSKYTYHSSRKKTGQCCSMVTRFQST</sequence>
<evidence type="ECO:0000313" key="4">
    <source>
        <dbReference type="Proteomes" id="UP001234178"/>
    </source>
</evidence>
<organism evidence="2 4">
    <name type="scientific">Daphnia magna</name>
    <dbReference type="NCBI Taxonomy" id="35525"/>
    <lineage>
        <taxon>Eukaryota</taxon>
        <taxon>Metazoa</taxon>
        <taxon>Ecdysozoa</taxon>
        <taxon>Arthropoda</taxon>
        <taxon>Crustacea</taxon>
        <taxon>Branchiopoda</taxon>
        <taxon>Diplostraca</taxon>
        <taxon>Cladocera</taxon>
        <taxon>Anomopoda</taxon>
        <taxon>Daphniidae</taxon>
        <taxon>Daphnia</taxon>
    </lineage>
</organism>
<gene>
    <name evidence="1" type="ORF">OUZ56_030173</name>
    <name evidence="2" type="ORF">OUZ56_030178</name>
    <name evidence="3" type="ORF">OUZ56_030182</name>
</gene>
<dbReference type="EMBL" id="JAOYFB010000005">
    <property type="protein sequence ID" value="KAK4015195.1"/>
    <property type="molecule type" value="Genomic_DNA"/>
</dbReference>
<protein>
    <submittedName>
        <fullName evidence="2">Uncharacterized protein</fullName>
    </submittedName>
</protein>
<comment type="caution">
    <text evidence="2">The sequence shown here is derived from an EMBL/GenBank/DDBJ whole genome shotgun (WGS) entry which is preliminary data.</text>
</comment>
<name>A0ABQ9ZR61_9CRUS</name>
<dbReference type="Proteomes" id="UP001234178">
    <property type="component" value="Unassembled WGS sequence"/>
</dbReference>
<evidence type="ECO:0000313" key="2">
    <source>
        <dbReference type="EMBL" id="KAK4015191.1"/>
    </source>
</evidence>
<keyword evidence="4" id="KW-1185">Reference proteome</keyword>
<dbReference type="EMBL" id="JAOYFB010000005">
    <property type="protein sequence ID" value="KAK4015186.1"/>
    <property type="molecule type" value="Genomic_DNA"/>
</dbReference>